<evidence type="ECO:0000313" key="1">
    <source>
        <dbReference type="EMBL" id="QTX32633.1"/>
    </source>
</evidence>
<sequence length="389" mass="42780">MNVPTKRAYRGYRSFDYLGDAKPTKIRLSQETERVPWNLVPLTDEQEARLEHLLENSPVISLHDHLRVLPADISGLSEYYASGRIATGYDGVAHSPLDALFGNQVFRGASWEETVAELGMRSCDAMHSAFLVKASDVGDIDRAKERGQVAWFPMIEHVSCIGDDLDRLDILYGLGVRMAGLVFSQSNAVGGGLSEKSDGGLTAFGERVVHRMNDLGLPIDLSHAGDVTTKEAIELSRKPVTIGHSGARALWRTKRMKPDDVIKACADKGGLFGIETAPHTTMSHSHPEHDLDAVMEHFEYIKDLVGIDHVTFGPDTMFGDHVGLHRFCADAYGDDGGETFVESAYVSGCENPAEVWWNIPRWLVAHGYSDADIAKVIGGNALRFLKETF</sequence>
<protein>
    <submittedName>
        <fullName evidence="1">Membrane dipeptidase</fullName>
        <ecNumber evidence="1">3.4.13.-</ecNumber>
    </submittedName>
</protein>
<dbReference type="PANTHER" id="PTHR10443">
    <property type="entry name" value="MICROSOMAL DIPEPTIDASE"/>
    <property type="match status" value="1"/>
</dbReference>
<proteinExistence type="predicted"/>
<accession>A0A9Q7EVQ0</accession>
<reference evidence="2" key="1">
    <citation type="submission" date="2021-04" db="EMBL/GenBank/DDBJ databases">
        <title>A novel Synergistetes isolate from a pyrite-forming mixed culture.</title>
        <authorList>
            <person name="Bunk B."/>
            <person name="Sproer C."/>
            <person name="Spring S."/>
            <person name="Pester M."/>
        </authorList>
    </citation>
    <scope>NUCLEOTIDE SEQUENCE [LARGE SCALE GENOMIC DNA]</scope>
    <source>
        <strain evidence="2">J.5.4.2-T.3.5.2</strain>
    </source>
</reference>
<dbReference type="Pfam" id="PF01244">
    <property type="entry name" value="Peptidase_M19"/>
    <property type="match status" value="1"/>
</dbReference>
<dbReference type="Gene3D" id="3.20.20.140">
    <property type="entry name" value="Metal-dependent hydrolases"/>
    <property type="match status" value="1"/>
</dbReference>
<dbReference type="GO" id="GO:0006508">
    <property type="term" value="P:proteolysis"/>
    <property type="evidence" value="ECO:0007669"/>
    <property type="project" value="InterPro"/>
</dbReference>
<dbReference type="SUPFAM" id="SSF51556">
    <property type="entry name" value="Metallo-dependent hydrolases"/>
    <property type="match status" value="1"/>
</dbReference>
<keyword evidence="1" id="KW-0224">Dipeptidase</keyword>
<keyword evidence="1" id="KW-0645">Protease</keyword>
<organism evidence="1 2">
    <name type="scientific">Aminithiophilus ramosus</name>
    <dbReference type="NCBI Taxonomy" id="3029084"/>
    <lineage>
        <taxon>Bacteria</taxon>
        <taxon>Thermotogati</taxon>
        <taxon>Synergistota</taxon>
        <taxon>Synergistia</taxon>
        <taxon>Synergistales</taxon>
        <taxon>Aminithiophilaceae</taxon>
        <taxon>Aminithiophilus</taxon>
    </lineage>
</organism>
<dbReference type="KEGG" id="aram:KAR29_01435"/>
<dbReference type="EMBL" id="CP072943">
    <property type="protein sequence ID" value="QTX32633.1"/>
    <property type="molecule type" value="Genomic_DNA"/>
</dbReference>
<name>A0A9Q7EVQ0_9BACT</name>
<dbReference type="GO" id="GO:0070573">
    <property type="term" value="F:metallodipeptidase activity"/>
    <property type="evidence" value="ECO:0007669"/>
    <property type="project" value="InterPro"/>
</dbReference>
<dbReference type="AlphaFoldDB" id="A0A9Q7EVQ0"/>
<keyword evidence="1" id="KW-0378">Hydrolase</keyword>
<dbReference type="InterPro" id="IPR032466">
    <property type="entry name" value="Metal_Hydrolase"/>
</dbReference>
<gene>
    <name evidence="1" type="ORF">KAR29_01435</name>
</gene>
<dbReference type="InterPro" id="IPR008257">
    <property type="entry name" value="Pept_M19"/>
</dbReference>
<dbReference type="Proteomes" id="UP000671879">
    <property type="component" value="Chromosome"/>
</dbReference>
<keyword evidence="2" id="KW-1185">Reference proteome</keyword>
<dbReference type="RefSeq" id="WP_274373882.1">
    <property type="nucleotide sequence ID" value="NZ_CP072943.1"/>
</dbReference>
<evidence type="ECO:0000313" key="2">
    <source>
        <dbReference type="Proteomes" id="UP000671879"/>
    </source>
</evidence>
<dbReference type="PANTHER" id="PTHR10443:SF12">
    <property type="entry name" value="DIPEPTIDASE"/>
    <property type="match status" value="1"/>
</dbReference>
<dbReference type="PROSITE" id="PS51365">
    <property type="entry name" value="RENAL_DIPEPTIDASE_2"/>
    <property type="match status" value="1"/>
</dbReference>
<dbReference type="EC" id="3.4.13.-" evidence="1"/>